<proteinExistence type="predicted"/>
<organism evidence="1">
    <name type="scientific">marine sediment metagenome</name>
    <dbReference type="NCBI Taxonomy" id="412755"/>
    <lineage>
        <taxon>unclassified sequences</taxon>
        <taxon>metagenomes</taxon>
        <taxon>ecological metagenomes</taxon>
    </lineage>
</organism>
<name>X0TP39_9ZZZZ</name>
<accession>X0TP39</accession>
<sequence>MSMTPEEIVTMGNNFAREAREGEPSCADVAAAIMYAAAKICERLDALMEEKKDGAHD</sequence>
<dbReference type="EMBL" id="BARS01001895">
    <property type="protein sequence ID" value="GAF77890.1"/>
    <property type="molecule type" value="Genomic_DNA"/>
</dbReference>
<gene>
    <name evidence="1" type="ORF">S01H1_03480</name>
</gene>
<evidence type="ECO:0000313" key="1">
    <source>
        <dbReference type="EMBL" id="GAF77890.1"/>
    </source>
</evidence>
<protein>
    <submittedName>
        <fullName evidence="1">Uncharacterized protein</fullName>
    </submittedName>
</protein>
<reference evidence="1" key="1">
    <citation type="journal article" date="2014" name="Front. Microbiol.">
        <title>High frequency of phylogenetically diverse reductive dehalogenase-homologous genes in deep subseafloor sedimentary metagenomes.</title>
        <authorList>
            <person name="Kawai M."/>
            <person name="Futagami T."/>
            <person name="Toyoda A."/>
            <person name="Takaki Y."/>
            <person name="Nishi S."/>
            <person name="Hori S."/>
            <person name="Arai W."/>
            <person name="Tsubouchi T."/>
            <person name="Morono Y."/>
            <person name="Uchiyama I."/>
            <person name="Ito T."/>
            <person name="Fujiyama A."/>
            <person name="Inagaki F."/>
            <person name="Takami H."/>
        </authorList>
    </citation>
    <scope>NUCLEOTIDE SEQUENCE</scope>
    <source>
        <strain evidence="1">Expedition CK06-06</strain>
    </source>
</reference>
<dbReference type="AlphaFoldDB" id="X0TP39"/>
<comment type="caution">
    <text evidence="1">The sequence shown here is derived from an EMBL/GenBank/DDBJ whole genome shotgun (WGS) entry which is preliminary data.</text>
</comment>